<organism evidence="2 3">
    <name type="scientific">Blautia segnis</name>
    <dbReference type="NCBI Taxonomy" id="2763030"/>
    <lineage>
        <taxon>Bacteria</taxon>
        <taxon>Bacillati</taxon>
        <taxon>Bacillota</taxon>
        <taxon>Clostridia</taxon>
        <taxon>Lachnospirales</taxon>
        <taxon>Lachnospiraceae</taxon>
        <taxon>Blautia</taxon>
    </lineage>
</organism>
<dbReference type="InterPro" id="IPR051069">
    <property type="entry name" value="ACDS_complex_subunit"/>
</dbReference>
<dbReference type="PANTHER" id="PTHR36214:SF3">
    <property type="entry name" value="ACETYL-COA DECARBONYLASE_SYNTHASE COMPLEX SUBUNIT GAMMA"/>
    <property type="match status" value="1"/>
</dbReference>
<dbReference type="SUPFAM" id="SSF51717">
    <property type="entry name" value="Dihydropteroate synthetase-like"/>
    <property type="match status" value="1"/>
</dbReference>
<dbReference type="Pfam" id="PF03599">
    <property type="entry name" value="CdhD"/>
    <property type="match status" value="1"/>
</dbReference>
<comment type="caution">
    <text evidence="2">The sequence shown here is derived from an EMBL/GenBank/DDBJ whole genome shotgun (WGS) entry which is preliminary data.</text>
</comment>
<feature type="domain" description="CO dehydrogenase/acetyl-CoA synthase delta subunit TIM barrel" evidence="1">
    <location>
        <begin position="17"/>
        <end position="257"/>
    </location>
</feature>
<dbReference type="NCBIfam" id="NF003376">
    <property type="entry name" value="PRK04452.1-2"/>
    <property type="match status" value="1"/>
</dbReference>
<dbReference type="PANTHER" id="PTHR36214">
    <property type="match status" value="1"/>
</dbReference>
<dbReference type="Gene3D" id="3.20.20.20">
    <property type="entry name" value="Dihydropteroate synthase-like"/>
    <property type="match status" value="1"/>
</dbReference>
<accession>A0A8I0DTG2</accession>
<evidence type="ECO:0000313" key="2">
    <source>
        <dbReference type="EMBL" id="MBC5652717.1"/>
    </source>
</evidence>
<dbReference type="EMBL" id="JACOOT010000039">
    <property type="protein sequence ID" value="MBC5652717.1"/>
    <property type="molecule type" value="Genomic_DNA"/>
</dbReference>
<protein>
    <submittedName>
        <fullName evidence="2">Acetyl-CoA decarbonylase/synthase complex subunit delta</fullName>
    </submittedName>
</protein>
<dbReference type="NCBIfam" id="NF040759">
    <property type="entry name" value="WLP_AcsD"/>
    <property type="match status" value="1"/>
</dbReference>
<gene>
    <name evidence="2" type="ORF">H8S54_16800</name>
</gene>
<dbReference type="AlphaFoldDB" id="A0A8I0DTG2"/>
<dbReference type="InterPro" id="IPR011005">
    <property type="entry name" value="Dihydropteroate_synth-like_sf"/>
</dbReference>
<dbReference type="InterPro" id="IPR016041">
    <property type="entry name" value="Ac-CoA_synth_d_su_TIM-brl"/>
</dbReference>
<keyword evidence="3" id="KW-1185">Reference proteome</keyword>
<dbReference type="RefSeq" id="WP_021926203.1">
    <property type="nucleotide sequence ID" value="NZ_JACOOT010000039.1"/>
</dbReference>
<proteinExistence type="predicted"/>
<reference evidence="2 3" key="1">
    <citation type="submission" date="2020-08" db="EMBL/GenBank/DDBJ databases">
        <title>Genome public.</title>
        <authorList>
            <person name="Liu C."/>
            <person name="Sun Q."/>
        </authorList>
    </citation>
    <scope>NUCLEOTIDE SEQUENCE [LARGE SCALE GENOMIC DNA]</scope>
    <source>
        <strain evidence="2 3">BX17</strain>
    </source>
</reference>
<dbReference type="Proteomes" id="UP000652847">
    <property type="component" value="Unassembled WGS sequence"/>
</dbReference>
<name>A0A8I0DTG2_9FIRM</name>
<evidence type="ECO:0000313" key="3">
    <source>
        <dbReference type="Proteomes" id="UP000652847"/>
    </source>
</evidence>
<sequence>MPFNQKPQKFNAKINTVTVGTGDKAVTIGGNSTFPFYTFDAPTENRPKIGVEITDMGLDEFAPGIKAYYEGCTTMAEIAKKAAAMEGGDFVVLNLDGGDPNGVNKSTEELIAVVKEVAEAIDCPLVVEGCKNVEKDAELLPKVAEALQGRNVIVMSEKEENYKAIGAAAGLAYNQIVGAESADDINLAKQLNVVTTQLGVDAKKIVMNVGTATVGYGYEYVVSTMDRIKGAALSQNDNMLQMPIITPVSSETWGVKESVATEEDMPEWGSEDERGINMEVMTAAADLAAGSDAVILRHPQSVKTIAKMIDALV</sequence>
<evidence type="ECO:0000259" key="1">
    <source>
        <dbReference type="Pfam" id="PF03599"/>
    </source>
</evidence>